<evidence type="ECO:0000313" key="1">
    <source>
        <dbReference type="EMBL" id="GAI73869.1"/>
    </source>
</evidence>
<accession>X1T1C2</accession>
<sequence length="285" mass="30733">LLLMAPTAVSAASGVSVTDKTGDGEWIDDTWQVEMSPGEAKSTTLTLYNSSTSSLEVWVTISSGSLDGGNVIFELKGAHSIMPRKSYLEVTLSIEASGSATPGTYETELTIRFEVPPAGVRAPQVYSIETDLFGVEDSYKTSYKGEIQETIEATSEDGNLTITLLEGTTTLDTDSKRLKDLSAVISETIPTPPEDSSIVGLAYDFSPDGATFNPPITFTWIYNLDDLPENVADLVIAYYNEETSEWVELPCIVDPTICTITASVTHFTTFAIIGWVPPMPPLPPP</sequence>
<dbReference type="EMBL" id="BARW01010193">
    <property type="protein sequence ID" value="GAI73869.1"/>
    <property type="molecule type" value="Genomic_DNA"/>
</dbReference>
<gene>
    <name evidence="1" type="ORF">S12H4_20185</name>
</gene>
<protein>
    <submittedName>
        <fullName evidence="1">Uncharacterized protein</fullName>
    </submittedName>
</protein>
<feature type="non-terminal residue" evidence="1">
    <location>
        <position position="285"/>
    </location>
</feature>
<dbReference type="AlphaFoldDB" id="X1T1C2"/>
<reference evidence="1" key="1">
    <citation type="journal article" date="2014" name="Front. Microbiol.">
        <title>High frequency of phylogenetically diverse reductive dehalogenase-homologous genes in deep subseafloor sedimentary metagenomes.</title>
        <authorList>
            <person name="Kawai M."/>
            <person name="Futagami T."/>
            <person name="Toyoda A."/>
            <person name="Takaki Y."/>
            <person name="Nishi S."/>
            <person name="Hori S."/>
            <person name="Arai W."/>
            <person name="Tsubouchi T."/>
            <person name="Morono Y."/>
            <person name="Uchiyama I."/>
            <person name="Ito T."/>
            <person name="Fujiyama A."/>
            <person name="Inagaki F."/>
            <person name="Takami H."/>
        </authorList>
    </citation>
    <scope>NUCLEOTIDE SEQUENCE</scope>
    <source>
        <strain evidence="1">Expedition CK06-06</strain>
    </source>
</reference>
<feature type="non-terminal residue" evidence="1">
    <location>
        <position position="1"/>
    </location>
</feature>
<organism evidence="1">
    <name type="scientific">marine sediment metagenome</name>
    <dbReference type="NCBI Taxonomy" id="412755"/>
    <lineage>
        <taxon>unclassified sequences</taxon>
        <taxon>metagenomes</taxon>
        <taxon>ecological metagenomes</taxon>
    </lineage>
</organism>
<name>X1T1C2_9ZZZZ</name>
<comment type="caution">
    <text evidence="1">The sequence shown here is derived from an EMBL/GenBank/DDBJ whole genome shotgun (WGS) entry which is preliminary data.</text>
</comment>
<proteinExistence type="predicted"/>